<comment type="caution">
    <text evidence="10">The sequence shown here is derived from an EMBL/GenBank/DDBJ whole genome shotgun (WGS) entry which is preliminary data.</text>
</comment>
<evidence type="ECO:0000256" key="6">
    <source>
        <dbReference type="ARBA" id="ARBA00023242"/>
    </source>
</evidence>
<dbReference type="Proteomes" id="UP001386955">
    <property type="component" value="Unassembled WGS sequence"/>
</dbReference>
<feature type="compositionally biased region" description="Polar residues" evidence="7">
    <location>
        <begin position="1"/>
        <end position="24"/>
    </location>
</feature>
<evidence type="ECO:0000313" key="10">
    <source>
        <dbReference type="EMBL" id="KAK7394435.1"/>
    </source>
</evidence>
<evidence type="ECO:0000259" key="9">
    <source>
        <dbReference type="SMART" id="SM00451"/>
    </source>
</evidence>
<evidence type="ECO:0000256" key="3">
    <source>
        <dbReference type="ARBA" id="ARBA00022737"/>
    </source>
</evidence>
<dbReference type="GO" id="GO:0008270">
    <property type="term" value="F:zinc ion binding"/>
    <property type="evidence" value="ECO:0007669"/>
    <property type="project" value="UniProtKB-KW"/>
</dbReference>
<dbReference type="InterPro" id="IPR013087">
    <property type="entry name" value="Znf_C2H2_type"/>
</dbReference>
<organism evidence="10 11">
    <name type="scientific">Psophocarpus tetragonolobus</name>
    <name type="common">Winged bean</name>
    <name type="synonym">Dolichos tetragonolobus</name>
    <dbReference type="NCBI Taxonomy" id="3891"/>
    <lineage>
        <taxon>Eukaryota</taxon>
        <taxon>Viridiplantae</taxon>
        <taxon>Streptophyta</taxon>
        <taxon>Embryophyta</taxon>
        <taxon>Tracheophyta</taxon>
        <taxon>Spermatophyta</taxon>
        <taxon>Magnoliopsida</taxon>
        <taxon>eudicotyledons</taxon>
        <taxon>Gunneridae</taxon>
        <taxon>Pentapetalae</taxon>
        <taxon>rosids</taxon>
        <taxon>fabids</taxon>
        <taxon>Fabales</taxon>
        <taxon>Fabaceae</taxon>
        <taxon>Papilionoideae</taxon>
        <taxon>50 kb inversion clade</taxon>
        <taxon>NPAAA clade</taxon>
        <taxon>indigoferoid/millettioid clade</taxon>
        <taxon>Phaseoleae</taxon>
        <taxon>Psophocarpus</taxon>
    </lineage>
</organism>
<dbReference type="AlphaFoldDB" id="A0AAN9SFK4"/>
<feature type="region of interest" description="Disordered" evidence="7">
    <location>
        <begin position="1"/>
        <end position="52"/>
    </location>
</feature>
<comment type="subcellular location">
    <subcellularLocation>
        <location evidence="1">Nucleus</location>
    </subcellularLocation>
</comment>
<protein>
    <submittedName>
        <fullName evidence="10">Uncharacterized protein</fullName>
    </submittedName>
</protein>
<evidence type="ECO:0000256" key="4">
    <source>
        <dbReference type="ARBA" id="ARBA00022771"/>
    </source>
</evidence>
<dbReference type="SUPFAM" id="SSF57667">
    <property type="entry name" value="beta-beta-alpha zinc fingers"/>
    <property type="match status" value="2"/>
</dbReference>
<dbReference type="GO" id="GO:0003676">
    <property type="term" value="F:nucleic acid binding"/>
    <property type="evidence" value="ECO:0007669"/>
    <property type="project" value="InterPro"/>
</dbReference>
<evidence type="ECO:0000313" key="11">
    <source>
        <dbReference type="Proteomes" id="UP001386955"/>
    </source>
</evidence>
<dbReference type="InterPro" id="IPR036236">
    <property type="entry name" value="Znf_C2H2_sf"/>
</dbReference>
<gene>
    <name evidence="10" type="ORF">VNO78_14963</name>
</gene>
<keyword evidence="11" id="KW-1185">Reference proteome</keyword>
<feature type="compositionally biased region" description="Pro residues" evidence="7">
    <location>
        <begin position="25"/>
        <end position="50"/>
    </location>
</feature>
<dbReference type="EMBL" id="JAYMYS010000004">
    <property type="protein sequence ID" value="KAK7394435.1"/>
    <property type="molecule type" value="Genomic_DNA"/>
</dbReference>
<keyword evidence="2" id="KW-0479">Metal-binding</keyword>
<feature type="domain" description="C2H2-type" evidence="8">
    <location>
        <begin position="162"/>
        <end position="186"/>
    </location>
</feature>
<dbReference type="SMART" id="SM00355">
    <property type="entry name" value="ZnF_C2H2"/>
    <property type="match status" value="2"/>
</dbReference>
<evidence type="ECO:0000259" key="8">
    <source>
        <dbReference type="SMART" id="SM00355"/>
    </source>
</evidence>
<feature type="domain" description="C2H2-type" evidence="8">
    <location>
        <begin position="258"/>
        <end position="282"/>
    </location>
</feature>
<name>A0AAN9SFK4_PSOTE</name>
<keyword evidence="3" id="KW-0677">Repeat</keyword>
<dbReference type="PANTHER" id="PTHR46144">
    <property type="entry name" value="ZINC FINGER PROTEIN 385B-LIKE"/>
    <property type="match status" value="1"/>
</dbReference>
<evidence type="ECO:0000256" key="7">
    <source>
        <dbReference type="SAM" id="MobiDB-lite"/>
    </source>
</evidence>
<evidence type="ECO:0000256" key="1">
    <source>
        <dbReference type="ARBA" id="ARBA00004123"/>
    </source>
</evidence>
<evidence type="ECO:0000256" key="2">
    <source>
        <dbReference type="ARBA" id="ARBA00022723"/>
    </source>
</evidence>
<dbReference type="InterPro" id="IPR051868">
    <property type="entry name" value="ZN346_ZMAT4"/>
</dbReference>
<evidence type="ECO:0000256" key="5">
    <source>
        <dbReference type="ARBA" id="ARBA00022833"/>
    </source>
</evidence>
<feature type="domain" description="U1-type" evidence="9">
    <location>
        <begin position="255"/>
        <end position="289"/>
    </location>
</feature>
<dbReference type="PANTHER" id="PTHR46144:SF6">
    <property type="entry name" value="C2H2-TYPE DOMAIN-CONTAINING PROTEIN"/>
    <property type="match status" value="1"/>
</dbReference>
<dbReference type="Pfam" id="PF12874">
    <property type="entry name" value="zf-met"/>
    <property type="match status" value="2"/>
</dbReference>
<sequence length="296" mass="32166">MDYTNWAESLQAENSLPQPCTAPSSYPPQPTHYPSYPQNPNPSSLPPNPPGVDSQFQLNPIIIAAHETVPALIYPQTHLGANSNSLLSSSAYCLDQNWAAREAVRQFGSDPTIFAPGISVPSNGSEQLAMANTSSLWWTNTLIQSHGNGIQKKAKTKVVQSAYCEVCKIECTSKEVLDQHKLGKKHKKNLVKLRESLTPTQVLPSVSSKPVIGPQLPDDKSKFISGNKSKRKKVETAEDLEKKKKKVLDGGAAADAVKICGICNVVCNSETVFNYHLAGQKHAAMLKKASEKSNAY</sequence>
<keyword evidence="5" id="KW-0862">Zinc</keyword>
<dbReference type="InterPro" id="IPR003604">
    <property type="entry name" value="Matrin/U1-like-C_Znf_C2H2"/>
</dbReference>
<proteinExistence type="predicted"/>
<dbReference type="GO" id="GO:0005634">
    <property type="term" value="C:nucleus"/>
    <property type="evidence" value="ECO:0007669"/>
    <property type="project" value="UniProtKB-SubCell"/>
</dbReference>
<dbReference type="Gene3D" id="3.30.160.60">
    <property type="entry name" value="Classic Zinc Finger"/>
    <property type="match status" value="2"/>
</dbReference>
<accession>A0AAN9SFK4</accession>
<keyword evidence="6" id="KW-0539">Nucleus</keyword>
<keyword evidence="4" id="KW-0863">Zinc-finger</keyword>
<feature type="domain" description="U1-type" evidence="9">
    <location>
        <begin position="159"/>
        <end position="193"/>
    </location>
</feature>
<dbReference type="SMART" id="SM00451">
    <property type="entry name" value="ZnF_U1"/>
    <property type="match status" value="2"/>
</dbReference>
<reference evidence="10 11" key="1">
    <citation type="submission" date="2024-01" db="EMBL/GenBank/DDBJ databases">
        <title>The genomes of 5 underutilized Papilionoideae crops provide insights into root nodulation and disease resistanc.</title>
        <authorList>
            <person name="Jiang F."/>
        </authorList>
    </citation>
    <scope>NUCLEOTIDE SEQUENCE [LARGE SCALE GENOMIC DNA]</scope>
    <source>
        <strain evidence="10">DUOXIRENSHENG_FW03</strain>
        <tissue evidence="10">Leaves</tissue>
    </source>
</reference>